<dbReference type="eggNOG" id="COG2820">
    <property type="taxonomic scope" value="Bacteria"/>
</dbReference>
<evidence type="ECO:0000259" key="7">
    <source>
        <dbReference type="Pfam" id="PF01048"/>
    </source>
</evidence>
<dbReference type="InterPro" id="IPR018016">
    <property type="entry name" value="Nucleoside_phosphorylase_CS"/>
</dbReference>
<reference evidence="8 9" key="1">
    <citation type="submission" date="2015-09" db="EMBL/GenBank/DDBJ databases">
        <authorList>
            <consortium name="Pathogen Informatics"/>
        </authorList>
    </citation>
    <scope>NUCLEOTIDE SEQUENCE [LARGE SCALE GENOMIC DNA]</scope>
    <source>
        <strain evidence="8 9">2789STDY5608828</strain>
    </source>
</reference>
<dbReference type="CDD" id="cd17767">
    <property type="entry name" value="UP_EcUdp-like"/>
    <property type="match status" value="1"/>
</dbReference>
<dbReference type="Gene3D" id="3.40.50.1580">
    <property type="entry name" value="Nucleoside phosphorylase domain"/>
    <property type="match status" value="1"/>
</dbReference>
<dbReference type="PANTHER" id="PTHR43691:SF11">
    <property type="entry name" value="FI09636P-RELATED"/>
    <property type="match status" value="1"/>
</dbReference>
<gene>
    <name evidence="8" type="primary">udp</name>
    <name evidence="8" type="ORF">ERS852385_01951</name>
</gene>
<keyword evidence="9" id="KW-1185">Reference proteome</keyword>
<dbReference type="PANTHER" id="PTHR43691">
    <property type="entry name" value="URIDINE PHOSPHORYLASE"/>
    <property type="match status" value="1"/>
</dbReference>
<comment type="similarity">
    <text evidence="1">Belongs to the PNP/UDP phosphorylase family.</text>
</comment>
<evidence type="ECO:0000256" key="2">
    <source>
        <dbReference type="ARBA" id="ARBA00011888"/>
    </source>
</evidence>
<dbReference type="GO" id="GO:0005829">
    <property type="term" value="C:cytosol"/>
    <property type="evidence" value="ECO:0007669"/>
    <property type="project" value="TreeGrafter"/>
</dbReference>
<evidence type="ECO:0000256" key="5">
    <source>
        <dbReference type="ARBA" id="ARBA00022679"/>
    </source>
</evidence>
<keyword evidence="4 8" id="KW-0328">Glycosyltransferase</keyword>
<dbReference type="Pfam" id="PF01048">
    <property type="entry name" value="PNP_UDP_1"/>
    <property type="match status" value="1"/>
</dbReference>
<evidence type="ECO:0000256" key="6">
    <source>
        <dbReference type="ARBA" id="ARBA00048447"/>
    </source>
</evidence>
<keyword evidence="5 8" id="KW-0808">Transferase</keyword>
<dbReference type="Proteomes" id="UP000095546">
    <property type="component" value="Unassembled WGS sequence"/>
</dbReference>
<name>A0A174BSQ2_9FIRM</name>
<evidence type="ECO:0000256" key="4">
    <source>
        <dbReference type="ARBA" id="ARBA00022676"/>
    </source>
</evidence>
<protein>
    <recommendedName>
        <fullName evidence="3">Uridine phosphorylase</fullName>
        <ecNumber evidence="2">2.4.2.3</ecNumber>
    </recommendedName>
</protein>
<proteinExistence type="inferred from homology"/>
<dbReference type="EC" id="2.4.2.3" evidence="2"/>
<dbReference type="PROSITE" id="PS01232">
    <property type="entry name" value="PNP_UDP_1"/>
    <property type="match status" value="1"/>
</dbReference>
<dbReference type="GO" id="GO:0009164">
    <property type="term" value="P:nucleoside catabolic process"/>
    <property type="evidence" value="ECO:0007669"/>
    <property type="project" value="UniProtKB-ARBA"/>
</dbReference>
<dbReference type="InterPro" id="IPR035994">
    <property type="entry name" value="Nucleoside_phosphorylase_sf"/>
</dbReference>
<evidence type="ECO:0000313" key="8">
    <source>
        <dbReference type="EMBL" id="CUO02695.1"/>
    </source>
</evidence>
<evidence type="ECO:0000313" key="9">
    <source>
        <dbReference type="Proteomes" id="UP000095546"/>
    </source>
</evidence>
<accession>A0A174BSQ2</accession>
<dbReference type="OrthoDB" id="9772602at2"/>
<dbReference type="STRING" id="187979.ERS852385_01951"/>
<dbReference type="RefSeq" id="WP_055162611.1">
    <property type="nucleotide sequence ID" value="NZ_CABIWZ010000021.1"/>
</dbReference>
<sequence length="249" mass="27203">MDKERKVEAPQPHTQLTHAIGTDRAIIMGDPARVDAIAKLMDDPQPWAFNREYKSVVGTYRGQRILAMSTGIGAPSAGIGVEELHNVGVKYVIRVGSAGAMQKDIALGQLVIAEGVVRDDGLSRKYVPEIYPAVPSYRLLHLAHRYAPEAVYGIVRSHDGFYVDDNAEVETFWSKKGIKADDMESGILMVIGRLRGMETLSILNNVVLYQGDLAEGVNSLVNNADLVAKGERDSLLTALNILSDAEMEK</sequence>
<dbReference type="GO" id="GO:0004850">
    <property type="term" value="F:uridine phosphorylase activity"/>
    <property type="evidence" value="ECO:0007669"/>
    <property type="project" value="UniProtKB-EC"/>
</dbReference>
<dbReference type="AlphaFoldDB" id="A0A174BSQ2"/>
<feature type="domain" description="Nucleoside phosphorylase" evidence="7">
    <location>
        <begin position="24"/>
        <end position="202"/>
    </location>
</feature>
<dbReference type="SUPFAM" id="SSF53167">
    <property type="entry name" value="Purine and uridine phosphorylases"/>
    <property type="match status" value="1"/>
</dbReference>
<evidence type="ECO:0000256" key="1">
    <source>
        <dbReference type="ARBA" id="ARBA00010456"/>
    </source>
</evidence>
<evidence type="ECO:0000256" key="3">
    <source>
        <dbReference type="ARBA" id="ARBA00021980"/>
    </source>
</evidence>
<comment type="catalytic activity">
    <reaction evidence="6">
        <text>uridine + phosphate = alpha-D-ribose 1-phosphate + uracil</text>
        <dbReference type="Rhea" id="RHEA:24388"/>
        <dbReference type="ChEBI" id="CHEBI:16704"/>
        <dbReference type="ChEBI" id="CHEBI:17568"/>
        <dbReference type="ChEBI" id="CHEBI:43474"/>
        <dbReference type="ChEBI" id="CHEBI:57720"/>
        <dbReference type="EC" id="2.4.2.3"/>
    </reaction>
</comment>
<dbReference type="EMBL" id="CYYU01000021">
    <property type="protein sequence ID" value="CUO02695.1"/>
    <property type="molecule type" value="Genomic_DNA"/>
</dbReference>
<organism evidence="8 9">
    <name type="scientific">Mitsuokella jalaludinii</name>
    <dbReference type="NCBI Taxonomy" id="187979"/>
    <lineage>
        <taxon>Bacteria</taxon>
        <taxon>Bacillati</taxon>
        <taxon>Bacillota</taxon>
        <taxon>Negativicutes</taxon>
        <taxon>Selenomonadales</taxon>
        <taxon>Selenomonadaceae</taxon>
        <taxon>Mitsuokella</taxon>
    </lineage>
</organism>
<dbReference type="InterPro" id="IPR000845">
    <property type="entry name" value="Nucleoside_phosphorylase_d"/>
</dbReference>